<organism evidence="2 3">
    <name type="scientific">Burkholderia lata (strain ATCC 17760 / DSM 23089 / LMG 22485 / NCIMB 9086 / R18194 / 383)</name>
    <dbReference type="NCBI Taxonomy" id="482957"/>
    <lineage>
        <taxon>Bacteria</taxon>
        <taxon>Pseudomonadati</taxon>
        <taxon>Pseudomonadota</taxon>
        <taxon>Betaproteobacteria</taxon>
        <taxon>Burkholderiales</taxon>
        <taxon>Burkholderiaceae</taxon>
        <taxon>Burkholderia</taxon>
        <taxon>Burkholderia cepacia complex</taxon>
    </lineage>
</organism>
<proteinExistence type="predicted"/>
<evidence type="ECO:0000313" key="2">
    <source>
        <dbReference type="EMBL" id="VWB70046.1"/>
    </source>
</evidence>
<name>A0A6P2LNJ6_BURL3</name>
<gene>
    <name evidence="2" type="ORF">BLA6863_03282</name>
</gene>
<dbReference type="Gene3D" id="1.10.260.40">
    <property type="entry name" value="lambda repressor-like DNA-binding domains"/>
    <property type="match status" value="1"/>
</dbReference>
<dbReference type="InterPro" id="IPR010982">
    <property type="entry name" value="Lambda_DNA-bd_dom_sf"/>
</dbReference>
<dbReference type="GO" id="GO:0003677">
    <property type="term" value="F:DNA binding"/>
    <property type="evidence" value="ECO:0007669"/>
    <property type="project" value="InterPro"/>
</dbReference>
<sequence length="210" mass="23014">MVTDKRIRHYLTSSKALPYLPTYVPNKAMLTGKELGDALRAAIEKKAVTKKAVADHFGVKPPSVQDWMNFGRIGKKHLNELVSYFSDVVGPEHWGIEPIDFLFSDSDGRLTVAQLKDIAGASTDDSSVSPGAKLSVNEMSERIASQIVALTRAGLLDERGLALIEREMRRCVAAADPTTENDATGKLSDLEAPARGEQNERRGHGRQRSK</sequence>
<evidence type="ECO:0000313" key="3">
    <source>
        <dbReference type="Proteomes" id="UP000494170"/>
    </source>
</evidence>
<feature type="region of interest" description="Disordered" evidence="1">
    <location>
        <begin position="174"/>
        <end position="210"/>
    </location>
</feature>
<dbReference type="AlphaFoldDB" id="A0A6P2LNJ6"/>
<dbReference type="Proteomes" id="UP000494170">
    <property type="component" value="Unassembled WGS sequence"/>
</dbReference>
<protein>
    <submittedName>
        <fullName evidence="2">Uncharacterized protein</fullName>
    </submittedName>
</protein>
<evidence type="ECO:0000256" key="1">
    <source>
        <dbReference type="SAM" id="MobiDB-lite"/>
    </source>
</evidence>
<dbReference type="EMBL" id="CABVPY010000018">
    <property type="protein sequence ID" value="VWB70046.1"/>
    <property type="molecule type" value="Genomic_DNA"/>
</dbReference>
<accession>A0A6P2LNJ6</accession>
<feature type="compositionally biased region" description="Basic and acidic residues" evidence="1">
    <location>
        <begin position="188"/>
        <end position="202"/>
    </location>
</feature>
<reference evidence="2 3" key="1">
    <citation type="submission" date="2019-09" db="EMBL/GenBank/DDBJ databases">
        <authorList>
            <person name="Depoorter E."/>
        </authorList>
    </citation>
    <scope>NUCLEOTIDE SEQUENCE [LARGE SCALE GENOMIC DNA]</scope>
    <source>
        <strain evidence="2">LMG 6863</strain>
    </source>
</reference>